<geneLocation type="plasmid" evidence="9">
    <name>unnamed</name>
</geneLocation>
<keyword evidence="6" id="KW-0482">Metalloprotease</keyword>
<keyword evidence="9" id="KW-0614">Plasmid</keyword>
<keyword evidence="2" id="KW-0645">Protease</keyword>
<dbReference type="GO" id="GO:0046872">
    <property type="term" value="F:metal ion binding"/>
    <property type="evidence" value="ECO:0007669"/>
    <property type="project" value="UniProtKB-KW"/>
</dbReference>
<evidence type="ECO:0000256" key="4">
    <source>
        <dbReference type="ARBA" id="ARBA00022801"/>
    </source>
</evidence>
<dbReference type="PROSITE" id="PS50249">
    <property type="entry name" value="MPN"/>
    <property type="match status" value="1"/>
</dbReference>
<dbReference type="AlphaFoldDB" id="A0AB39BNR0"/>
<dbReference type="PROSITE" id="PS01302">
    <property type="entry name" value="UPF0758"/>
    <property type="match status" value="1"/>
</dbReference>
<organism evidence="9">
    <name type="scientific">Alkalihalophilus sp. As8PL</name>
    <dbReference type="NCBI Taxonomy" id="3237103"/>
    <lineage>
        <taxon>Bacteria</taxon>
        <taxon>Bacillati</taxon>
        <taxon>Bacillota</taxon>
        <taxon>Bacilli</taxon>
        <taxon>Bacillales</taxon>
        <taxon>Bacillaceae</taxon>
        <taxon>Alkalihalophilus</taxon>
    </lineage>
</organism>
<dbReference type="InterPro" id="IPR025657">
    <property type="entry name" value="RadC_JAB"/>
</dbReference>
<dbReference type="RefSeq" id="WP_368502693.1">
    <property type="nucleotide sequence ID" value="NZ_CP162550.1"/>
</dbReference>
<accession>A0AB39BNR0</accession>
<dbReference type="Gene3D" id="3.40.140.10">
    <property type="entry name" value="Cytidine Deaminase, domain 2"/>
    <property type="match status" value="1"/>
</dbReference>
<sequence>MKKSMNEVKETMVKYGADSLSFHDLLLLLIGKENQEAVNVLATYQVKALMNFSVNQFQEVPGVGKAIAERLYTVMQLTSKAMVEHSKNVQVIRTPEDSYHLFKYLTYKQQETFCVAYLDTKNKVIAKREMTKGTLNSSYVHPREVFKVGVELSAASVVVCHNHPSGDVTISDQDRDMTKRLFQAGKIIGIEVLDHIIVGDKVFVSLKEQGVI</sequence>
<comment type="similarity">
    <text evidence="1 7">Belongs to the UPF0758 family.</text>
</comment>
<keyword evidence="3" id="KW-0479">Metal-binding</keyword>
<dbReference type="InterPro" id="IPR020891">
    <property type="entry name" value="UPF0758_CS"/>
</dbReference>
<evidence type="ECO:0000256" key="7">
    <source>
        <dbReference type="RuleBase" id="RU003797"/>
    </source>
</evidence>
<dbReference type="PANTHER" id="PTHR30471">
    <property type="entry name" value="DNA REPAIR PROTEIN RADC"/>
    <property type="match status" value="1"/>
</dbReference>
<reference evidence="9" key="1">
    <citation type="submission" date="2024-07" db="EMBL/GenBank/DDBJ databases">
        <title>Identification and characteristics of an arsenic-resistant bacterial isolate, which belongs to a novel species.</title>
        <authorList>
            <person name="Juszczyk A."/>
            <person name="Kowalczyk A."/>
            <person name="Was K."/>
            <person name="Kosowicz W."/>
            <person name="Budzyn A."/>
            <person name="Latowski D."/>
        </authorList>
    </citation>
    <scope>NUCLEOTIDE SEQUENCE</scope>
    <source>
        <strain evidence="9">As8PL</strain>
        <plasmid evidence="9">unnamed</plasmid>
    </source>
</reference>
<dbReference type="NCBIfam" id="NF000642">
    <property type="entry name" value="PRK00024.1"/>
    <property type="match status" value="1"/>
</dbReference>
<dbReference type="GO" id="GO:0006508">
    <property type="term" value="P:proteolysis"/>
    <property type="evidence" value="ECO:0007669"/>
    <property type="project" value="UniProtKB-KW"/>
</dbReference>
<dbReference type="GO" id="GO:0008237">
    <property type="term" value="F:metallopeptidase activity"/>
    <property type="evidence" value="ECO:0007669"/>
    <property type="project" value="UniProtKB-KW"/>
</dbReference>
<evidence type="ECO:0000256" key="3">
    <source>
        <dbReference type="ARBA" id="ARBA00022723"/>
    </source>
</evidence>
<dbReference type="Pfam" id="PF04002">
    <property type="entry name" value="RadC"/>
    <property type="match status" value="1"/>
</dbReference>
<evidence type="ECO:0000313" key="9">
    <source>
        <dbReference type="EMBL" id="XDI35075.1"/>
    </source>
</evidence>
<name>A0AB39BNR0_9BACI</name>
<gene>
    <name evidence="9" type="primary">radC</name>
    <name evidence="9" type="ORF">AB3N04_00935</name>
</gene>
<evidence type="ECO:0000256" key="2">
    <source>
        <dbReference type="ARBA" id="ARBA00022670"/>
    </source>
</evidence>
<dbReference type="CDD" id="cd08071">
    <property type="entry name" value="MPN_DUF2466"/>
    <property type="match status" value="1"/>
</dbReference>
<evidence type="ECO:0000256" key="6">
    <source>
        <dbReference type="ARBA" id="ARBA00023049"/>
    </source>
</evidence>
<dbReference type="EMBL" id="CP162550">
    <property type="protein sequence ID" value="XDI35075.1"/>
    <property type="molecule type" value="Genomic_DNA"/>
</dbReference>
<evidence type="ECO:0000256" key="5">
    <source>
        <dbReference type="ARBA" id="ARBA00022833"/>
    </source>
</evidence>
<dbReference type="InterPro" id="IPR001405">
    <property type="entry name" value="UPF0758"/>
</dbReference>
<keyword evidence="5" id="KW-0862">Zinc</keyword>
<evidence type="ECO:0000259" key="8">
    <source>
        <dbReference type="PROSITE" id="PS50249"/>
    </source>
</evidence>
<dbReference type="InterPro" id="IPR037518">
    <property type="entry name" value="MPN"/>
</dbReference>
<feature type="domain" description="MPN" evidence="8">
    <location>
        <begin position="89"/>
        <end position="212"/>
    </location>
</feature>
<evidence type="ECO:0000256" key="1">
    <source>
        <dbReference type="ARBA" id="ARBA00010243"/>
    </source>
</evidence>
<dbReference type="PANTHER" id="PTHR30471:SF3">
    <property type="entry name" value="UPF0758 PROTEIN YEES-RELATED"/>
    <property type="match status" value="1"/>
</dbReference>
<proteinExistence type="inferred from homology"/>
<protein>
    <submittedName>
        <fullName evidence="9">DNA repair protein RadC</fullName>
    </submittedName>
</protein>
<dbReference type="NCBIfam" id="TIGR00608">
    <property type="entry name" value="radc"/>
    <property type="match status" value="1"/>
</dbReference>
<keyword evidence="4" id="KW-0378">Hydrolase</keyword>